<dbReference type="PANTHER" id="PTHR36108:SF13">
    <property type="entry name" value="COLOSSIN-B-RELATED"/>
    <property type="match status" value="1"/>
</dbReference>
<dbReference type="InterPro" id="IPR033764">
    <property type="entry name" value="Sdr_B"/>
</dbReference>
<dbReference type="Gene3D" id="2.60.40.740">
    <property type="match status" value="6"/>
</dbReference>
<dbReference type="InterPro" id="IPR013783">
    <property type="entry name" value="Ig-like_fold"/>
</dbReference>
<dbReference type="InterPro" id="IPR047589">
    <property type="entry name" value="DUF11_rpt"/>
</dbReference>
<feature type="compositionally biased region" description="Low complexity" evidence="5">
    <location>
        <begin position="4342"/>
        <end position="4361"/>
    </location>
</feature>
<feature type="domain" description="SD-repeat containing protein B" evidence="7">
    <location>
        <begin position="2966"/>
        <end position="3080"/>
    </location>
</feature>
<feature type="domain" description="DUF11" evidence="6">
    <location>
        <begin position="4232"/>
        <end position="4351"/>
    </location>
</feature>
<reference evidence="8 9" key="1">
    <citation type="submission" date="2020-07" db="EMBL/GenBank/DDBJ databases">
        <title>Spirosoma foliorum sp. nov., isolated from the leaves on the Nejang mountain Korea, Republic of.</title>
        <authorList>
            <person name="Ho H."/>
            <person name="Lee Y.-J."/>
            <person name="Nurcahyanto D.-A."/>
            <person name="Kim S.-G."/>
        </authorList>
    </citation>
    <scope>NUCLEOTIDE SEQUENCE [LARGE SCALE GENOMIC DNA]</scope>
    <source>
        <strain evidence="8 9">PL0136</strain>
    </source>
</reference>
<dbReference type="Gene3D" id="2.60.40.10">
    <property type="entry name" value="Immunoglobulins"/>
    <property type="match status" value="14"/>
</dbReference>
<feature type="domain" description="DUF11" evidence="6">
    <location>
        <begin position="3914"/>
        <end position="4023"/>
    </location>
</feature>
<feature type="region of interest" description="Disordered" evidence="5">
    <location>
        <begin position="4178"/>
        <end position="4224"/>
    </location>
</feature>
<feature type="compositionally biased region" description="Low complexity" evidence="5">
    <location>
        <begin position="2398"/>
        <end position="2422"/>
    </location>
</feature>
<evidence type="ECO:0000256" key="4">
    <source>
        <dbReference type="ARBA" id="ARBA00022729"/>
    </source>
</evidence>
<evidence type="ECO:0000256" key="2">
    <source>
        <dbReference type="ARBA" id="ARBA00007257"/>
    </source>
</evidence>
<feature type="compositionally biased region" description="Low complexity" evidence="5">
    <location>
        <begin position="4188"/>
        <end position="4202"/>
    </location>
</feature>
<feature type="domain" description="DUF11" evidence="6">
    <location>
        <begin position="4073"/>
        <end position="4191"/>
    </location>
</feature>
<feature type="region of interest" description="Disordered" evidence="5">
    <location>
        <begin position="2394"/>
        <end position="2454"/>
    </location>
</feature>
<feature type="region of interest" description="Disordered" evidence="5">
    <location>
        <begin position="4014"/>
        <end position="4065"/>
    </location>
</feature>
<keyword evidence="9" id="KW-1185">Reference proteome</keyword>
<feature type="region of interest" description="Disordered" evidence="5">
    <location>
        <begin position="3303"/>
        <end position="3350"/>
    </location>
</feature>
<organism evidence="8 9">
    <name type="scientific">Spirosoma foliorum</name>
    <dbReference type="NCBI Taxonomy" id="2710596"/>
    <lineage>
        <taxon>Bacteria</taxon>
        <taxon>Pseudomonadati</taxon>
        <taxon>Bacteroidota</taxon>
        <taxon>Cytophagia</taxon>
        <taxon>Cytophagales</taxon>
        <taxon>Cytophagaceae</taxon>
        <taxon>Spirosoma</taxon>
    </lineage>
</organism>
<sequence length="4514" mass="455636">MQHLYMMISRQKTWGAILAGLWLCLLTASGLMAQVPSCGPNQLLTGYFAGATTVVSTTGTVTSATSVLGVADGVTPTLNANSSVTLDMGSVVSAGNSLIFTYKSADANAPLQVLVASSAAGPYTNIAQLPASTTLTTSSISLPLDTRYVQLATTGTVYYPDAVTYPVYKCVNNPAPTCVAGQTLLYYPAGSQGVNGTTGTVTTSTNATGPADGAVATVNTNGSITLDFGSVVAAGNVLSLAYYSQYTSTYATPMQVLVSSTGAAGSFTNIGSFQPTSSASVTSGSLMLPLDARYVQLVTSGTYSTYYIDALTYPLYSCVTLPSTACASGLQSVAYNAGAQGLNNTTGTVTNSTNVIGVPDGTVAALGANSSLIVDMGSVLGAGKTLTVTYSAANATAPMQIWTATAVGGPYTFIGTMPGNTATTTGQITLPLGAEYIKMVTSGTAYSVDALTYPVYSCVTNPSTSCPTGQVSVSTQSGAQGVNNTTGTVTNSTNILGTSNGSLAVLSASSSLIVDMGSVIAAGNQLNFTYLSANTTAPLQILVATNLGGPYTNIAQLPGSTASTVSSVVLPVGARYVQMQTTGTSYSVDAVSQTVYSCVANPAACAAGQQSISYPAGGAASVYTTTGTVSSPSNVTGVVDGAYTVIANGTLTLDLGSTVAAPNVLSFTYYSQYPAALASPLQVRVATTPTGPYTTINRLPPGTTNSTIYLDLPTNARYIQLVSVDDWSAYFVDGLSYLAYACITPTSTSCAAGQRSVSYQTGAQGVGATTGTVTNPTNIVGVSDGAVVSLAANSSFNVDMGSALPAGTALTLAYSSANTTAPMQVLAASSAGGPYTLIGLVAGSTSSSSQPLTLPITAQYIQLKTTGTAFSPDAITYPVYTCVTPPNTKCATGQTLVGYTQGAVGTNGTTGTVSNATNASGSPDGAVAGLNANSSITLDMGSAVTAGNSLIVTYSSANTTAPMQVLVASSLGGPYTNIGQLSGSTATTSNSIQLPVAARYVQLQTTGTTYSVDAVTYPIFSCVSPPSTTCASGQSKVSYTSGAQGVGTTTGTVTTATNATGNPDGNLAALSANSSLILNLGSVVSAGNSINLTYLSGNTTAPLQVLVATAAGGPYTNIAQLSGSTSSNTVSITLPLNAQYVQLQTTATNYSVDAVTQTLYSCVSSPVTSCSAGQVSSSYQTGIQGVGATTGTVTNSANATGSPDGTVATVNTNGSVTLDFGSVVAAGNVLSLAYYSQYTSTYATPMQVLVSKTGVVGSFTNISSFQPTSSASMTNGSFTLPLDARYVQLVTSGTYSTYYIDALTYPIYTCVTPISSTCGAGQQSVSYQSGAQGLNNTSGTVTNSTNLFGSPDGAVATVSANSSVILDLGTVVTGGNSLRVTYSSANTTAPMQVLVATNLGGPYVNIAQLVGSTTTATQTVNLPIDARYVQLATTGTAYSPDAVTYPVYTCVSNPVSICSAGQQVVSYNTGAVGLNGATSVTNPTYGTGTPDGAYAVIAANGVLTLDLGSVVAGGNTVSVNYKSGDLVAPMQVLVATNLGGPYTTIGQMPASTANTTGSLTLPVDARYVQLQTKATTYSVDAVTRPVYTCVSSTITSGIVYLDGNINGVLNSVEQGVGGVTVNAYDASGNLVGTTTTSAGNPTLNIPAGYYNFSNLTAGQPYKLEFSNWPSQYSPSVYGINDGTTVQFIQGVTQNNDLGLYLPSSICSLQDNSRMVFGTGLSGASTSVGSWDYLDRGKAVYGASSGGGYSITNDIASSKIGVPLGVASQRPTNWVYMSPLSTNIPGVFPQAPDGSSAIYIADYNGQNGDQTYQGTKLLVKLSDLGINVGSTATSVGGNPFGVQGLGGLDFSQSGDTMYVVNMSKGTLVGVDVSQVDYNNLPATKPTSAFEITPPSSLANCSGGVYRPTALKQYGGKIYMGGVCDAEISQSNADLKGVVLAYDPASGTWSKALSYPITFTGGGTSAGAESGTVQYSWGNTTSAGLQPVMLDLAFADNGAMVIGTTDRHVYGAPTSANQTGYVMGAWPNGDGTYTLESQGKLGPYTGLPSFNSGDPGAPDGPGGQGWFFQQNSAGGHPYAFNGGLYIKTGTNYVVAGYTDAGGLYLMGASYLNLTTGIGEYSTPLIGGQKISRITGTDQVCDAIPPIEIGNRVWKDTNGNGIQDAGEPSLAGVTVELRDASGNLVATAVTDANGNYIFSNQAGSSTTSQKYGLPITQNTNYTIDVASLGTDPSTTGLTLTNISPSLGETAGSVNTGSTIDNNDAFLVNGLPTISIKTGPDGIINHNYDFGFIGSSFDLALTKSLAPGQASIIKPGSNVTFAVVVYNQGSSPAYNIQLADYIPAGLTLNDANWTANGSTATLKTPISGSLAAGSSTTVTITFTVSSTASGPIINKAEISSADNDTNPNNTPPTDVDSTPDTNPTNDAGGNPNSGSDNSITGNGKGTPGDTNPATDEDDEDPAIIYVQPCTLGVNLLTTEAHCGKADGQATVTVNTGVAPYTYAWSTGASTSAITGLSGGQTFTVTVTDANGCKDVLVGTIQSTGGPVLSGTAVAASCQQATGSASVTATGGTGTYTYLWNTGATTATLSNVASGTYTVTVTDGAGCVSALAVMVPSTSPLSVVATPTSSSCLGANGSVTLTVSGGSQAYNYVWNTGATTQNLTAVAGGAYEVKVTDANGCTAIATAVVPNTSAPTVSGTPTNPICFGTSTGSVSLVVSGGSGAYSYQWDNGSTAQSLTGVQAGIYNVVVTDGSGCRSGASFTLTQPSRIIADIQSLSAVCNAQGGVTGGTLQIVSVVGGTPGYSYLWSTGSAATSLTGLAAGTYSLTVTDSKNCIALGQAVIDPWPTCAKASLGDYVWLDTNQNGQQDPTETGVANVTAVLHDATSGTVVSTTVTDGNGKYLFTNLNPGDYYVVFTAPSGTTFTTANTGNDATDSDVASLTGQSGSTGVYSLTAGQQNLTVDAGLIPLKASLGDYVWLDTNSNGQQDPTETGVASVTVVLHDATSGTVVSTTVTDGQGKYLFTNLNPGDYYVVFTAPAGTTFTTPNSGNDATDSDVASLTGQSGSTGVYSLTAGQQNLTVDAGLIPLKASLGDYVWFDTNQNGQQDPTETGVASVTAVLHDAVSGTVVSTTVTDGQGKYLFTNLNPGSYYVVFTAPSGTTFTTPNSGNDATDSDAGAGGTTGVYNLTAGQQDLTVDAGIIPVPVFDLALKKTLAAGQSANVTPGSSVTFTVTVYNQGNVDATNIQVTDYIPTGLTLNDANWTANGSLATLNTAIASLSAGQSVTRNITFTVGSSVPGSLTNTAEISSASNAQNLPDVDSTPDNNPTNDGTPKNDVINENGKTGGDEDDSDPEVITVSPAPVFDLALKKTLGPGQSATVVAGSNVTFTVTVYNQGNVDATNVQVTDYIPAGLVLNDANWTASNGTATLNTAISSLSAGQSLTRNITFIVSNSFAGGSLTNTAEISSASNAQNLPDKDSTPDSDPNNDGTAVNDDISGDHKNNPSQDEDDSDPEPITVTPLCTALGLNTGTTLALCGQSNGIATVVVNAGSGVAPYTYQWTNAQGTAIGSSSVVQGLAPGMYTVTVTDSKGCSGQKMVTISSTNAPAIVAQVASTSCGLANGSASVQVSSGSGNYTYQWTTSTGVVVGSTASVNNLAAGTYTVNVVDANGCNSMTSVVVGNSTPLAIVATAQNAVCGQANGSITAQVSGGSPAYTYQWRNASGVVATSQNLTSAAPGSYSVVVTDATGCTALATANISNVVGPQVSGVPTHVKCYGTQTGSVVLTVTGGTPPIGYVWSNGSTNKDLTNVGAGVYTVTARDANGCMAVQSFTITQPTEIAAIFLPTLPTCTSLTGGSVSLVSITGGTAPYSYTWSTGATTASISGLSGGIYTLTVQDANGCIASPLAVLPTPSNCTTPVFDLALKKTLAAGQPASVTPGSSVTFTVTVYNQGNVDATNVQVTDYIPTGLTLNDANWIANGSLATLNTTIASLSAGQSVTRNITFTVSSSVPGSLTNTAEISSASNAQNLPDVDSTPDSNPNNDGTPVNDDTSGDHKSNPSQDEDDSDPEVITVTPTPVFDLALKKTLATGQSANVTPGSSVTFTVTVYNQGNVDATNVQVTDYIPTSLTLNDANWSANNGLATLNTTIASLSAGQSVTRNITFTVSNSFVGSLTNVAEISSASNALNLPDKDSNPDNNPGNDGTPINDDLNGDHKGNPADDEDDSDPEVITVSPTPVFDLALTKKLASGQSATVVAGGQVTFTVTVYNQGNVDATNVQVTDYIPTGLTLNDANWTASNGQATLNTAISSLSAGQSLTRNITFTVSSSFAGGNLTNVTEISSASNAQNLPDVDSTPDNNPNNDGTPKNDVINENGKTGGDEDDSDPEVITVTPLKASLGDYVWYDNNKNGQQDANEPPAVGVTVTLYNASTNQPISTTVTDGTGHYLFTNLDPGTYYVVFTAPSGAAFTTVDTGNDTTDSDAGVGGKTGNYTLAAGEQNLTVDAGLIPKCTSPNCFTTITVK</sequence>
<feature type="compositionally biased region" description="Polar residues" evidence="5">
    <location>
        <begin position="3316"/>
        <end position="3326"/>
    </location>
</feature>
<dbReference type="InterPro" id="IPR001434">
    <property type="entry name" value="OmcB-like_DUF11"/>
</dbReference>
<keyword evidence="4" id="KW-0732">Signal</keyword>
<comment type="similarity">
    <text evidence="2">Belongs to the serine-aspartate repeat-containing protein (SDr) family.</text>
</comment>
<dbReference type="Proteomes" id="UP000515369">
    <property type="component" value="Chromosome"/>
</dbReference>
<feature type="region of interest" description="Disordered" evidence="5">
    <location>
        <begin position="3461"/>
        <end position="3512"/>
    </location>
</feature>
<dbReference type="RefSeq" id="WP_182461408.1">
    <property type="nucleotide sequence ID" value="NZ_CP059732.1"/>
</dbReference>
<evidence type="ECO:0000256" key="1">
    <source>
        <dbReference type="ARBA" id="ARBA00004613"/>
    </source>
</evidence>
<feature type="domain" description="SD-repeat containing protein B" evidence="7">
    <location>
        <begin position="2145"/>
        <end position="2230"/>
    </location>
</feature>
<dbReference type="KEGG" id="sfol:H3H32_04125"/>
<feature type="region of interest" description="Disordered" evidence="5">
    <location>
        <begin position="4335"/>
        <end position="4379"/>
    </location>
</feature>
<name>A0A7G5GZ60_9BACT</name>
<dbReference type="Pfam" id="PF01345">
    <property type="entry name" value="DUF11"/>
    <property type="match status" value="6"/>
</dbReference>
<feature type="compositionally biased region" description="Polar residues" evidence="5">
    <location>
        <begin position="4028"/>
        <end position="4043"/>
    </location>
</feature>
<feature type="domain" description="SD-repeat containing protein B" evidence="7">
    <location>
        <begin position="2847"/>
        <end position="2961"/>
    </location>
</feature>
<comment type="subcellular location">
    <subcellularLocation>
        <location evidence="1">Secreted</location>
    </subcellularLocation>
</comment>
<dbReference type="SUPFAM" id="SSF117074">
    <property type="entry name" value="Hypothetical protein PA1324"/>
    <property type="match status" value="6"/>
</dbReference>
<evidence type="ECO:0000259" key="7">
    <source>
        <dbReference type="Pfam" id="PF17210"/>
    </source>
</evidence>
<feature type="domain" description="DUF11" evidence="6">
    <location>
        <begin position="3202"/>
        <end position="3320"/>
    </location>
</feature>
<feature type="domain" description="SD-repeat containing protein B" evidence="7">
    <location>
        <begin position="1598"/>
        <end position="1676"/>
    </location>
</feature>
<dbReference type="NCBIfam" id="TIGR01451">
    <property type="entry name" value="B_ant_repeat"/>
    <property type="match status" value="6"/>
</dbReference>
<dbReference type="EMBL" id="CP059732">
    <property type="protein sequence ID" value="QMW04152.1"/>
    <property type="molecule type" value="Genomic_DNA"/>
</dbReference>
<feature type="domain" description="DUF11" evidence="6">
    <location>
        <begin position="3359"/>
        <end position="3474"/>
    </location>
</feature>
<evidence type="ECO:0000313" key="8">
    <source>
        <dbReference type="EMBL" id="QMW04152.1"/>
    </source>
</evidence>
<dbReference type="Pfam" id="PF17210">
    <property type="entry name" value="SdrD_B"/>
    <property type="match status" value="6"/>
</dbReference>
<dbReference type="Pfam" id="PF13573">
    <property type="entry name" value="SprB"/>
    <property type="match status" value="9"/>
</dbReference>
<feature type="domain" description="DUF11" evidence="6">
    <location>
        <begin position="2294"/>
        <end position="2405"/>
    </location>
</feature>
<evidence type="ECO:0000256" key="5">
    <source>
        <dbReference type="SAM" id="MobiDB-lite"/>
    </source>
</evidence>
<proteinExistence type="inferred from homology"/>
<feature type="domain" description="SD-repeat containing protein B" evidence="7">
    <location>
        <begin position="4388"/>
        <end position="4498"/>
    </location>
</feature>
<accession>A0A7G5GZ60</accession>
<feature type="domain" description="SD-repeat containing protein B" evidence="7">
    <location>
        <begin position="3085"/>
        <end position="3195"/>
    </location>
</feature>
<dbReference type="InterPro" id="IPR025667">
    <property type="entry name" value="SprB_repeat"/>
</dbReference>
<feature type="compositionally biased region" description="Polar residues" evidence="5">
    <location>
        <begin position="2426"/>
        <end position="2437"/>
    </location>
</feature>
<protein>
    <submittedName>
        <fullName evidence="8">DUF11 domain-containing protein</fullName>
    </submittedName>
</protein>
<dbReference type="GO" id="GO:0005576">
    <property type="term" value="C:extracellular region"/>
    <property type="evidence" value="ECO:0007669"/>
    <property type="project" value="UniProtKB-SubCell"/>
</dbReference>
<keyword evidence="3" id="KW-0964">Secreted</keyword>
<dbReference type="PANTHER" id="PTHR36108">
    <property type="entry name" value="COLOSSIN-B-RELATED"/>
    <property type="match status" value="1"/>
</dbReference>
<gene>
    <name evidence="8" type="ORF">H3H32_04125</name>
</gene>
<evidence type="ECO:0000313" key="9">
    <source>
        <dbReference type="Proteomes" id="UP000515369"/>
    </source>
</evidence>
<evidence type="ECO:0000259" key="6">
    <source>
        <dbReference type="Pfam" id="PF01345"/>
    </source>
</evidence>
<evidence type="ECO:0000256" key="3">
    <source>
        <dbReference type="ARBA" id="ARBA00022525"/>
    </source>
</evidence>